<keyword evidence="4" id="KW-0346">Stress response</keyword>
<evidence type="ECO:0000313" key="11">
    <source>
        <dbReference type="EMBL" id="KAI1902741.1"/>
    </source>
</evidence>
<dbReference type="AlphaFoldDB" id="A0A8T3E074"/>
<dbReference type="Gene3D" id="1.10.10.10">
    <property type="entry name" value="Winged helix-like DNA-binding domain superfamily/Winged helix DNA-binding domain"/>
    <property type="match status" value="1"/>
</dbReference>
<dbReference type="EMBL" id="JAERUA010000002">
    <property type="protein sequence ID" value="KAI1902741.1"/>
    <property type="molecule type" value="Genomic_DNA"/>
</dbReference>
<name>A0A8T3E074_9TELE</name>
<keyword evidence="7" id="KW-0539">Nucleus</keyword>
<feature type="compositionally biased region" description="Acidic residues" evidence="9">
    <location>
        <begin position="403"/>
        <end position="417"/>
    </location>
</feature>
<organism evidence="11 12">
    <name type="scientific">Albula goreensis</name>
    <dbReference type="NCBI Taxonomy" id="1534307"/>
    <lineage>
        <taxon>Eukaryota</taxon>
        <taxon>Metazoa</taxon>
        <taxon>Chordata</taxon>
        <taxon>Craniata</taxon>
        <taxon>Vertebrata</taxon>
        <taxon>Euteleostomi</taxon>
        <taxon>Actinopterygii</taxon>
        <taxon>Neopterygii</taxon>
        <taxon>Teleostei</taxon>
        <taxon>Albuliformes</taxon>
        <taxon>Albulidae</taxon>
        <taxon>Albula</taxon>
    </lineage>
</organism>
<dbReference type="InterPro" id="IPR000232">
    <property type="entry name" value="HSF_DNA-bd"/>
</dbReference>
<dbReference type="SUPFAM" id="SSF46785">
    <property type="entry name" value="Winged helix' DNA-binding domain"/>
    <property type="match status" value="1"/>
</dbReference>
<accession>A0A8T3E074</accession>
<evidence type="ECO:0000256" key="4">
    <source>
        <dbReference type="ARBA" id="ARBA00023016"/>
    </source>
</evidence>
<dbReference type="SMART" id="SM00415">
    <property type="entry name" value="HSF"/>
    <property type="match status" value="1"/>
</dbReference>
<dbReference type="Proteomes" id="UP000829720">
    <property type="component" value="Unassembled WGS sequence"/>
</dbReference>
<dbReference type="GO" id="GO:0003700">
    <property type="term" value="F:DNA-binding transcription factor activity"/>
    <property type="evidence" value="ECO:0007669"/>
    <property type="project" value="InterPro"/>
</dbReference>
<dbReference type="GO" id="GO:0043565">
    <property type="term" value="F:sequence-specific DNA binding"/>
    <property type="evidence" value="ECO:0007669"/>
    <property type="project" value="InterPro"/>
</dbReference>
<evidence type="ECO:0000256" key="6">
    <source>
        <dbReference type="ARBA" id="ARBA00023163"/>
    </source>
</evidence>
<proteinExistence type="inferred from homology"/>
<sequence length="435" mass="48774">MKQNFNVPAFLSKLWTLVEDHSTNDLIYWSQDGRSFLVCEEQRFSKDILPLYFKHSNMTSFIRQLNMYGFHKVAQAETGMPREAKVEDSVEFQHPYFQRTQPHLLGLIRRKVSVSRGGEEGVTQMSQVLLELGRVRSWQDTSDSKLMGLSRENESLWQEVACLRQRYQQQHKVIRKIIHFIATTVQSKRITGIKRKLPLMFDSSGVSHSAPKYSRSISLDHIQPVSALHGIPLDSYPSGSVYPNGMIISDITHLLEPPTGPQKHCRAQLTEGLPQDSVDSALSCPSTPTTELDLSLLVDSTLSETGHDSADRSDTCDPLALIDSCLTLSPSPGLDLLTELFSPASCSLDGNSEEDGPQEANQRAGSLNTKGARHTGTLMEERNWEVKSTATQEWDSQLKNKCEEEEEEEEEEGESDSTDMLPTLLQLAQEVSSFT</sequence>
<dbReference type="InterPro" id="IPR036390">
    <property type="entry name" value="WH_DNA-bd_sf"/>
</dbReference>
<keyword evidence="6" id="KW-0804">Transcription</keyword>
<evidence type="ECO:0000313" key="12">
    <source>
        <dbReference type="Proteomes" id="UP000829720"/>
    </source>
</evidence>
<reference evidence="11" key="1">
    <citation type="submission" date="2021-01" db="EMBL/GenBank/DDBJ databases">
        <authorList>
            <person name="Zahm M."/>
            <person name="Roques C."/>
            <person name="Cabau C."/>
            <person name="Klopp C."/>
            <person name="Donnadieu C."/>
            <person name="Jouanno E."/>
            <person name="Lampietro C."/>
            <person name="Louis A."/>
            <person name="Herpin A."/>
            <person name="Echchiki A."/>
            <person name="Berthelot C."/>
            <person name="Parey E."/>
            <person name="Roest-Crollius H."/>
            <person name="Braasch I."/>
            <person name="Postlethwait J."/>
            <person name="Bobe J."/>
            <person name="Montfort J."/>
            <person name="Bouchez O."/>
            <person name="Begum T."/>
            <person name="Mejri S."/>
            <person name="Adams A."/>
            <person name="Chen W.-J."/>
            <person name="Guiguen Y."/>
        </authorList>
    </citation>
    <scope>NUCLEOTIDE SEQUENCE</scope>
    <source>
        <tissue evidence="11">Blood</tissue>
    </source>
</reference>
<evidence type="ECO:0000256" key="9">
    <source>
        <dbReference type="SAM" id="MobiDB-lite"/>
    </source>
</evidence>
<evidence type="ECO:0000256" key="5">
    <source>
        <dbReference type="ARBA" id="ARBA00023125"/>
    </source>
</evidence>
<dbReference type="InterPro" id="IPR036388">
    <property type="entry name" value="WH-like_DNA-bd_sf"/>
</dbReference>
<feature type="compositionally biased region" description="Polar residues" evidence="9">
    <location>
        <begin position="386"/>
        <end position="395"/>
    </location>
</feature>
<keyword evidence="3" id="KW-0805">Transcription regulation</keyword>
<dbReference type="OrthoDB" id="60033at2759"/>
<evidence type="ECO:0000256" key="1">
    <source>
        <dbReference type="ARBA" id="ARBA00004123"/>
    </source>
</evidence>
<dbReference type="Pfam" id="PF00447">
    <property type="entry name" value="HSF_DNA-bind"/>
    <property type="match status" value="1"/>
</dbReference>
<dbReference type="PROSITE" id="PS00434">
    <property type="entry name" value="HSF_DOMAIN"/>
    <property type="match status" value="1"/>
</dbReference>
<dbReference type="FunFam" id="1.10.10.10:FF:000027">
    <property type="entry name" value="Heat shock transcription factor 1"/>
    <property type="match status" value="1"/>
</dbReference>
<keyword evidence="12" id="KW-1185">Reference proteome</keyword>
<evidence type="ECO:0000256" key="3">
    <source>
        <dbReference type="ARBA" id="ARBA00023015"/>
    </source>
</evidence>
<dbReference type="GO" id="GO:0005634">
    <property type="term" value="C:nucleus"/>
    <property type="evidence" value="ECO:0007669"/>
    <property type="project" value="UniProtKB-SubCell"/>
</dbReference>
<protein>
    <recommendedName>
        <fullName evidence="10">HSF-type DNA-binding domain-containing protein</fullName>
    </recommendedName>
</protein>
<dbReference type="PANTHER" id="PTHR10015">
    <property type="entry name" value="HEAT SHOCK TRANSCRIPTION FACTOR"/>
    <property type="match status" value="1"/>
</dbReference>
<comment type="similarity">
    <text evidence="2 8">Belongs to the HSF family.</text>
</comment>
<comment type="caution">
    <text evidence="11">The sequence shown here is derived from an EMBL/GenBank/DDBJ whole genome shotgun (WGS) entry which is preliminary data.</text>
</comment>
<gene>
    <name evidence="11" type="ORF">AGOR_G00019130</name>
</gene>
<keyword evidence="5" id="KW-0238">DNA-binding</keyword>
<feature type="domain" description="HSF-type DNA-binding" evidence="10">
    <location>
        <begin position="49"/>
        <end position="73"/>
    </location>
</feature>
<dbReference type="PANTHER" id="PTHR10015:SF457">
    <property type="entry name" value="HEAT SHOCK FACTOR PROTEIN 1-LIKE"/>
    <property type="match status" value="1"/>
</dbReference>
<dbReference type="PRINTS" id="PR00056">
    <property type="entry name" value="HSFDOMAIN"/>
</dbReference>
<feature type="region of interest" description="Disordered" evidence="9">
    <location>
        <begin position="348"/>
        <end position="435"/>
    </location>
</feature>
<evidence type="ECO:0000256" key="7">
    <source>
        <dbReference type="ARBA" id="ARBA00023242"/>
    </source>
</evidence>
<comment type="subcellular location">
    <subcellularLocation>
        <location evidence="1">Nucleus</location>
    </subcellularLocation>
</comment>
<evidence type="ECO:0000259" key="10">
    <source>
        <dbReference type="PROSITE" id="PS00434"/>
    </source>
</evidence>
<evidence type="ECO:0000256" key="8">
    <source>
        <dbReference type="RuleBase" id="RU004020"/>
    </source>
</evidence>
<feature type="compositionally biased region" description="Polar residues" evidence="9">
    <location>
        <begin position="359"/>
        <end position="369"/>
    </location>
</feature>
<evidence type="ECO:0000256" key="2">
    <source>
        <dbReference type="ARBA" id="ARBA00006403"/>
    </source>
</evidence>